<feature type="domain" description="EngA-type G" evidence="11">
    <location>
        <begin position="17"/>
        <end position="182"/>
    </location>
</feature>
<dbReference type="GO" id="GO:0005525">
    <property type="term" value="F:GTP binding"/>
    <property type="evidence" value="ECO:0007669"/>
    <property type="project" value="UniProtKB-UniRule"/>
</dbReference>
<gene>
    <name evidence="8 12" type="primary">der</name>
    <name evidence="12" type="ORF">MPNT_20066</name>
</gene>
<feature type="binding site" evidence="8">
    <location>
        <begin position="71"/>
        <end position="75"/>
    </location>
    <ligand>
        <name>GTP</name>
        <dbReference type="ChEBI" id="CHEBI:37565"/>
        <label>1</label>
    </ligand>
</feature>
<evidence type="ECO:0000256" key="2">
    <source>
        <dbReference type="ARBA" id="ARBA00020953"/>
    </source>
</evidence>
<accession>A0A8J2FSE9</accession>
<keyword evidence="3 8" id="KW-0690">Ribosome biogenesis</keyword>
<feature type="binding site" evidence="8">
    <location>
        <begin position="199"/>
        <end position="206"/>
    </location>
    <ligand>
        <name>GTP</name>
        <dbReference type="ChEBI" id="CHEBI:37565"/>
        <label>2</label>
    </ligand>
</feature>
<evidence type="ECO:0000313" key="12">
    <source>
        <dbReference type="EMBL" id="CAF0695951.1"/>
    </source>
</evidence>
<evidence type="ECO:0000256" key="3">
    <source>
        <dbReference type="ARBA" id="ARBA00022517"/>
    </source>
</evidence>
<dbReference type="AlphaFoldDB" id="A0A8J2FSE9"/>
<dbReference type="PRINTS" id="PR00326">
    <property type="entry name" value="GTP1OBG"/>
</dbReference>
<dbReference type="GO" id="GO:0042254">
    <property type="term" value="P:ribosome biogenesis"/>
    <property type="evidence" value="ECO:0007669"/>
    <property type="project" value="UniProtKB-KW"/>
</dbReference>
<feature type="domain" description="EngA-type G" evidence="11">
    <location>
        <begin position="193"/>
        <end position="372"/>
    </location>
</feature>
<dbReference type="InterPro" id="IPR032859">
    <property type="entry name" value="KH_dom-like"/>
</dbReference>
<keyword evidence="5 8" id="KW-0547">Nucleotide-binding</keyword>
<dbReference type="InterPro" id="IPR031166">
    <property type="entry name" value="G_ENGA"/>
</dbReference>
<dbReference type="InterPro" id="IPR005225">
    <property type="entry name" value="Small_GTP-bd"/>
</dbReference>
<dbReference type="SUPFAM" id="SSF52540">
    <property type="entry name" value="P-loop containing nucleoside triphosphate hydrolases"/>
    <property type="match status" value="2"/>
</dbReference>
<keyword evidence="13" id="KW-1185">Reference proteome</keyword>
<dbReference type="Pfam" id="PF01926">
    <property type="entry name" value="MMR_HSR1"/>
    <property type="match status" value="2"/>
</dbReference>
<evidence type="ECO:0000256" key="8">
    <source>
        <dbReference type="HAMAP-Rule" id="MF_00195"/>
    </source>
</evidence>
<dbReference type="Proteomes" id="UP000663859">
    <property type="component" value="Unassembled WGS sequence"/>
</dbReference>
<dbReference type="InterPro" id="IPR016484">
    <property type="entry name" value="GTPase_Der"/>
</dbReference>
<feature type="binding site" evidence="8">
    <location>
        <begin position="134"/>
        <end position="137"/>
    </location>
    <ligand>
        <name>GTP</name>
        <dbReference type="ChEBI" id="CHEBI:37565"/>
        <label>1</label>
    </ligand>
</feature>
<evidence type="ECO:0000256" key="7">
    <source>
        <dbReference type="ARBA" id="ARBA00032345"/>
    </source>
</evidence>
<dbReference type="PANTHER" id="PTHR43834:SF6">
    <property type="entry name" value="GTPASE DER"/>
    <property type="match status" value="1"/>
</dbReference>
<dbReference type="NCBIfam" id="TIGR03594">
    <property type="entry name" value="GTPase_EngA"/>
    <property type="match status" value="1"/>
</dbReference>
<dbReference type="PROSITE" id="PS51712">
    <property type="entry name" value="G_ENGA"/>
    <property type="match status" value="2"/>
</dbReference>
<dbReference type="InterPro" id="IPR006073">
    <property type="entry name" value="GTP-bd"/>
</dbReference>
<dbReference type="NCBIfam" id="TIGR00231">
    <property type="entry name" value="small_GTP"/>
    <property type="match status" value="2"/>
</dbReference>
<name>A0A8J2FSE9_9BACT</name>
<evidence type="ECO:0000256" key="9">
    <source>
        <dbReference type="PROSITE-ProRule" id="PRU01049"/>
    </source>
</evidence>
<organism evidence="12 13">
    <name type="scientific">Candidatus Methylacidithermus pantelleriae</name>
    <dbReference type="NCBI Taxonomy" id="2744239"/>
    <lineage>
        <taxon>Bacteria</taxon>
        <taxon>Pseudomonadati</taxon>
        <taxon>Verrucomicrobiota</taxon>
        <taxon>Methylacidiphilae</taxon>
        <taxon>Methylacidiphilales</taxon>
        <taxon>Methylacidiphilaceae</taxon>
        <taxon>Candidatus Methylacidithermus</taxon>
    </lineage>
</organism>
<dbReference type="PIRSF" id="PIRSF006485">
    <property type="entry name" value="GTP-binding_EngA"/>
    <property type="match status" value="1"/>
</dbReference>
<feature type="binding site" evidence="8">
    <location>
        <begin position="23"/>
        <end position="30"/>
    </location>
    <ligand>
        <name>GTP</name>
        <dbReference type="ChEBI" id="CHEBI:37565"/>
        <label>1</label>
    </ligand>
</feature>
<dbReference type="InterPro" id="IPR015946">
    <property type="entry name" value="KH_dom-like_a/b"/>
</dbReference>
<dbReference type="CDD" id="cd01894">
    <property type="entry name" value="EngA1"/>
    <property type="match status" value="1"/>
</dbReference>
<feature type="binding site" evidence="8">
    <location>
        <begin position="246"/>
        <end position="250"/>
    </location>
    <ligand>
        <name>GTP</name>
        <dbReference type="ChEBI" id="CHEBI:37565"/>
        <label>2</label>
    </ligand>
</feature>
<comment type="subunit">
    <text evidence="8">Associates with the 50S ribosomal subunit.</text>
</comment>
<reference evidence="12" key="1">
    <citation type="submission" date="2021-02" db="EMBL/GenBank/DDBJ databases">
        <authorList>
            <person name="Cremers G."/>
            <person name="Picone N."/>
        </authorList>
    </citation>
    <scope>NUCLEOTIDE SEQUENCE</scope>
    <source>
        <strain evidence="12">PQ17</strain>
    </source>
</reference>
<feature type="binding site" evidence="8">
    <location>
        <begin position="311"/>
        <end position="314"/>
    </location>
    <ligand>
        <name>GTP</name>
        <dbReference type="ChEBI" id="CHEBI:37565"/>
        <label>2</label>
    </ligand>
</feature>
<dbReference type="Pfam" id="PF14714">
    <property type="entry name" value="KH_dom-like"/>
    <property type="match status" value="1"/>
</dbReference>
<dbReference type="GO" id="GO:0043022">
    <property type="term" value="F:ribosome binding"/>
    <property type="evidence" value="ECO:0007669"/>
    <property type="project" value="TreeGrafter"/>
</dbReference>
<dbReference type="Gene3D" id="3.30.300.20">
    <property type="match status" value="1"/>
</dbReference>
<comment type="similarity">
    <text evidence="1 8 9 10">Belongs to the TRAFAC class TrmE-Era-EngA-EngB-Septin-like GTPase superfamily. EngA (Der) GTPase family.</text>
</comment>
<dbReference type="PANTHER" id="PTHR43834">
    <property type="entry name" value="GTPASE DER"/>
    <property type="match status" value="1"/>
</dbReference>
<evidence type="ECO:0000256" key="4">
    <source>
        <dbReference type="ARBA" id="ARBA00022737"/>
    </source>
</evidence>
<keyword evidence="4 10" id="KW-0677">Repeat</keyword>
<evidence type="ECO:0000313" key="13">
    <source>
        <dbReference type="Proteomes" id="UP000663859"/>
    </source>
</evidence>
<comment type="caution">
    <text evidence="12">The sequence shown here is derived from an EMBL/GenBank/DDBJ whole genome shotgun (WGS) entry which is preliminary data.</text>
</comment>
<dbReference type="InterPro" id="IPR027417">
    <property type="entry name" value="P-loop_NTPase"/>
</dbReference>
<dbReference type="Gene3D" id="3.40.50.300">
    <property type="entry name" value="P-loop containing nucleotide triphosphate hydrolases"/>
    <property type="match status" value="2"/>
</dbReference>
<evidence type="ECO:0000256" key="5">
    <source>
        <dbReference type="ARBA" id="ARBA00022741"/>
    </source>
</evidence>
<proteinExistence type="inferred from homology"/>
<keyword evidence="6 8" id="KW-0342">GTP-binding</keyword>
<dbReference type="CDD" id="cd01895">
    <property type="entry name" value="EngA2"/>
    <property type="match status" value="1"/>
</dbReference>
<evidence type="ECO:0000259" key="11">
    <source>
        <dbReference type="PROSITE" id="PS51712"/>
    </source>
</evidence>
<dbReference type="FunFam" id="3.40.50.300:FF:000040">
    <property type="entry name" value="GTPase Der"/>
    <property type="match status" value="1"/>
</dbReference>
<protein>
    <recommendedName>
        <fullName evidence="2 8">GTPase Der</fullName>
    </recommendedName>
    <alternativeName>
        <fullName evidence="7 8">GTP-binding protein EngA</fullName>
    </alternativeName>
</protein>
<evidence type="ECO:0000256" key="6">
    <source>
        <dbReference type="ARBA" id="ARBA00023134"/>
    </source>
</evidence>
<comment type="function">
    <text evidence="8 10">GTPase that plays an essential role in the late steps of ribosome biogenesis.</text>
</comment>
<dbReference type="HAMAP" id="MF_00195">
    <property type="entry name" value="GTPase_Der"/>
    <property type="match status" value="1"/>
</dbReference>
<evidence type="ECO:0000256" key="1">
    <source>
        <dbReference type="ARBA" id="ARBA00008279"/>
    </source>
</evidence>
<sequence>MPATLPRSPQKDTPKVPTVVIVGRPNVGKSLLFNRLVGKGISLVHPEPGVTRDRLVAFCRWQASAWLKLVDTGGWEPGPQAGILSLVRAQVEEEIAQADLLLLVVDARTGVTPLDQELAQWLRKTNRPILLTVNKVDAPSLELETVEFSLLGLGEPVAVSAAHGLGIQELKERILQKLPQHPVEAGPVGKSGLRLAFVGKPNVGKSSLVNAILGENRLIVTELPGTTRDAVDIPFQWKGVEYLLIDTAGLKPRRKLASELEAKVSGRSVHAINRSQIVILVLDALTGVTEQDKKIGGLIRKALRPCLIAVNKWDLAREAGQASPKEEEAYREAVYRELFFLRFCPVVFVSARTGEGIQAMFSLLEQIQMYRTQHLPEEELKQRLGEAIERYPPPGRGKKGKPRILSLRYRSGTPSDQEVPTIVCTVSEPQCFTQSYVQFLEHHLRSVFPLTGCPIRWRWEKKP</sequence>
<dbReference type="EMBL" id="CAJNOB010000012">
    <property type="protein sequence ID" value="CAF0695951.1"/>
    <property type="molecule type" value="Genomic_DNA"/>
</dbReference>
<evidence type="ECO:0000256" key="10">
    <source>
        <dbReference type="RuleBase" id="RU004481"/>
    </source>
</evidence>